<organism evidence="3 4">
    <name type="scientific">Cryptosporangium minutisporangium</name>
    <dbReference type="NCBI Taxonomy" id="113569"/>
    <lineage>
        <taxon>Bacteria</taxon>
        <taxon>Bacillati</taxon>
        <taxon>Actinomycetota</taxon>
        <taxon>Actinomycetes</taxon>
        <taxon>Cryptosporangiales</taxon>
        <taxon>Cryptosporangiaceae</taxon>
        <taxon>Cryptosporangium</taxon>
    </lineage>
</organism>
<dbReference type="RefSeq" id="WP_345731987.1">
    <property type="nucleotide sequence ID" value="NZ_BAAAYN010000044.1"/>
</dbReference>
<dbReference type="InterPro" id="IPR035919">
    <property type="entry name" value="EAL_sf"/>
</dbReference>
<evidence type="ECO:0000259" key="2">
    <source>
        <dbReference type="PROSITE" id="PS50883"/>
    </source>
</evidence>
<dbReference type="Gene3D" id="3.20.20.450">
    <property type="entry name" value="EAL domain"/>
    <property type="match status" value="1"/>
</dbReference>
<dbReference type="PANTHER" id="PTHR33121:SF76">
    <property type="entry name" value="SIGNALING PROTEIN"/>
    <property type="match status" value="1"/>
</dbReference>
<dbReference type="Pfam" id="PF00563">
    <property type="entry name" value="EAL"/>
    <property type="match status" value="1"/>
</dbReference>
<dbReference type="InterPro" id="IPR019278">
    <property type="entry name" value="DICT_dom"/>
</dbReference>
<evidence type="ECO:0000313" key="3">
    <source>
        <dbReference type="EMBL" id="GAA3394493.1"/>
    </source>
</evidence>
<reference evidence="4" key="1">
    <citation type="journal article" date="2019" name="Int. J. Syst. Evol. Microbiol.">
        <title>The Global Catalogue of Microorganisms (GCM) 10K type strain sequencing project: providing services to taxonomists for standard genome sequencing and annotation.</title>
        <authorList>
            <consortium name="The Broad Institute Genomics Platform"/>
            <consortium name="The Broad Institute Genome Sequencing Center for Infectious Disease"/>
            <person name="Wu L."/>
            <person name="Ma J."/>
        </authorList>
    </citation>
    <scope>NUCLEOTIDE SEQUENCE [LARGE SCALE GENOMIC DNA]</scope>
    <source>
        <strain evidence="4">JCM 9458</strain>
    </source>
</reference>
<keyword evidence="4" id="KW-1185">Reference proteome</keyword>
<gene>
    <name evidence="3" type="ORF">GCM10020369_64110</name>
</gene>
<dbReference type="CDD" id="cd01948">
    <property type="entry name" value="EAL"/>
    <property type="match status" value="1"/>
</dbReference>
<feature type="domain" description="EAL" evidence="2">
    <location>
        <begin position="60"/>
        <end position="308"/>
    </location>
</feature>
<comment type="caution">
    <text evidence="3">The sequence shown here is derived from an EMBL/GenBank/DDBJ whole genome shotgun (WGS) entry which is preliminary data.</text>
</comment>
<accession>A0ABP6T6J5</accession>
<dbReference type="SMART" id="SM00052">
    <property type="entry name" value="EAL"/>
    <property type="match status" value="1"/>
</dbReference>
<evidence type="ECO:0000313" key="4">
    <source>
        <dbReference type="Proteomes" id="UP001501676"/>
    </source>
</evidence>
<dbReference type="Proteomes" id="UP001501676">
    <property type="component" value="Unassembled WGS sequence"/>
</dbReference>
<dbReference type="InterPro" id="IPR050706">
    <property type="entry name" value="Cyclic-di-GMP_PDE-like"/>
</dbReference>
<name>A0ABP6T6J5_9ACTN</name>
<proteinExistence type="predicted"/>
<dbReference type="EMBL" id="BAAAYN010000044">
    <property type="protein sequence ID" value="GAA3394493.1"/>
    <property type="molecule type" value="Genomic_DNA"/>
</dbReference>
<evidence type="ECO:0000256" key="1">
    <source>
        <dbReference type="SAM" id="MobiDB-lite"/>
    </source>
</evidence>
<protein>
    <recommendedName>
        <fullName evidence="2">EAL domain-containing protein</fullName>
    </recommendedName>
</protein>
<dbReference type="PROSITE" id="PS50883">
    <property type="entry name" value="EAL"/>
    <property type="match status" value="1"/>
</dbReference>
<dbReference type="PANTHER" id="PTHR33121">
    <property type="entry name" value="CYCLIC DI-GMP PHOSPHODIESTERASE PDEF"/>
    <property type="match status" value="1"/>
</dbReference>
<sequence>MTDNRPAPLATQPQSSLRSAAKALPSDDGALRVVPRPGSIAAQARQGAVGAVRPSRADRAANRFPTIHDVIDARAIFPVFQPLVRADDRALMGYEALSRGPVGTPWENPAALFAAAAEVGRLTELDWACRARIGRAAIAAGLDRSTALFVNAEPLAASTPCPDDLLPAIREAERRLHLVIEMTERSIAADPAGLLTAASTLRAAGCSIALDDVGAIPASLALMPLLDPDVIKLDMHLLRHPHDLSTARVVNSVIAQAERSGAAILAEGVETSTHLATARTMGASIVQGWLTGRPGPLPTERAPSLPPERLYRGMPQAPAGTPFQILSSCRPARRASKDSLLAISKYLETKGLDSEEPPVVLACFQHDRFLTPTTRQRFARLAESAGLVAALGEGVAIEPAPGVRGAVLDAQDPLRHEWNVVVVGPHFAGALVARDVGDDGPDAERRFDYVLTYERSLVLRAARALVGWLAPVPPDHYR</sequence>
<dbReference type="SUPFAM" id="SSF141868">
    <property type="entry name" value="EAL domain-like"/>
    <property type="match status" value="1"/>
</dbReference>
<dbReference type="Pfam" id="PF10069">
    <property type="entry name" value="DICT"/>
    <property type="match status" value="1"/>
</dbReference>
<dbReference type="InterPro" id="IPR001633">
    <property type="entry name" value="EAL_dom"/>
</dbReference>
<feature type="region of interest" description="Disordered" evidence="1">
    <location>
        <begin position="1"/>
        <end position="29"/>
    </location>
</feature>